<evidence type="ECO:0000313" key="2">
    <source>
        <dbReference type="Proteomes" id="UP000271889"/>
    </source>
</evidence>
<accession>A0A3P6REE6</accession>
<dbReference type="OrthoDB" id="2272012at2759"/>
<evidence type="ECO:0000313" key="1">
    <source>
        <dbReference type="EMBL" id="VDK54183.1"/>
    </source>
</evidence>
<dbReference type="EMBL" id="UYRV01006976">
    <property type="protein sequence ID" value="VDK54183.1"/>
    <property type="molecule type" value="Genomic_DNA"/>
</dbReference>
<keyword evidence="2" id="KW-1185">Reference proteome</keyword>
<protein>
    <submittedName>
        <fullName evidence="1">Uncharacterized protein</fullName>
    </submittedName>
</protein>
<name>A0A3P6REE6_CYLGO</name>
<sequence>MGLHIFTNSQSHVHQFKVHVLTHPRLVHASEITIQQPTVLEHAQPVLTPTERLRRSDDVIFQALLTKQTILSQFLPGDKKGRTEELEKLTELLGGLAVADLKQRDCKELAMSAIVHGNRLLDSINQGMYLEAPRLNARKEADEANPGGSVLVLDDAEKDLPSVPCYKLTAIAAPLMNHLKALMQVIQDQQQELNTVKQQLYHYKVSIHFHTTALARCSSAK</sequence>
<reference evidence="1 2" key="1">
    <citation type="submission" date="2018-11" db="EMBL/GenBank/DDBJ databases">
        <authorList>
            <consortium name="Pathogen Informatics"/>
        </authorList>
    </citation>
    <scope>NUCLEOTIDE SEQUENCE [LARGE SCALE GENOMIC DNA]</scope>
</reference>
<dbReference type="AlphaFoldDB" id="A0A3P6REE6"/>
<gene>
    <name evidence="1" type="ORF">CGOC_LOCUS2925</name>
</gene>
<proteinExistence type="predicted"/>
<dbReference type="Proteomes" id="UP000271889">
    <property type="component" value="Unassembled WGS sequence"/>
</dbReference>
<organism evidence="1 2">
    <name type="scientific">Cylicostephanus goldi</name>
    <name type="common">Nematode worm</name>
    <dbReference type="NCBI Taxonomy" id="71465"/>
    <lineage>
        <taxon>Eukaryota</taxon>
        <taxon>Metazoa</taxon>
        <taxon>Ecdysozoa</taxon>
        <taxon>Nematoda</taxon>
        <taxon>Chromadorea</taxon>
        <taxon>Rhabditida</taxon>
        <taxon>Rhabditina</taxon>
        <taxon>Rhabditomorpha</taxon>
        <taxon>Strongyloidea</taxon>
        <taxon>Strongylidae</taxon>
        <taxon>Cylicostephanus</taxon>
    </lineage>
</organism>